<protein>
    <submittedName>
        <fullName evidence="1">Uncharacterized protein</fullName>
    </submittedName>
</protein>
<organism evidence="1">
    <name type="scientific">Leyella stercorea CAG:629</name>
    <dbReference type="NCBI Taxonomy" id="1263103"/>
    <lineage>
        <taxon>Bacteria</taxon>
        <taxon>Pseudomonadati</taxon>
        <taxon>Bacteroidota</taxon>
        <taxon>Bacteroidia</taxon>
        <taxon>Bacteroidales</taxon>
        <taxon>Prevotellaceae</taxon>
        <taxon>Leyella</taxon>
    </lineage>
</organism>
<sequence>MGKYINPFTDWGFKRLFGQEFSKPLLISFLNDLLVDELHVKDLTFRDKELLPPTKDQPLLISFLNDLLVDELHVKDLTFRDKELLPPTKDQICENLCNLWEDYGDKCTPYRATKTEGFTPRSR</sequence>
<dbReference type="EMBL" id="CBIT010000170">
    <property type="protein sequence ID" value="CDE33271.1"/>
    <property type="molecule type" value="Genomic_DNA"/>
</dbReference>
<comment type="caution">
    <text evidence="1">The sequence shown here is derived from an EMBL/GenBank/DDBJ whole genome shotgun (WGS) entry which is preliminary data.</text>
</comment>
<accession>R7H1V8</accession>
<reference evidence="1" key="1">
    <citation type="submission" date="2012-11" db="EMBL/GenBank/DDBJ databases">
        <title>Dependencies among metagenomic species, viruses, plasmids and units of genetic variation.</title>
        <authorList>
            <person name="Nielsen H.B."/>
            <person name="Almeida M."/>
            <person name="Juncker A.S."/>
            <person name="Rasmussen S."/>
            <person name="Li J."/>
            <person name="Sunagawa S."/>
            <person name="Plichta D."/>
            <person name="Gautier L."/>
            <person name="Le Chatelier E."/>
            <person name="Peletier E."/>
            <person name="Bonde I."/>
            <person name="Nielsen T."/>
            <person name="Manichanh C."/>
            <person name="Arumugam M."/>
            <person name="Batto J."/>
            <person name="Santos M.B.Q.D."/>
            <person name="Blom N."/>
            <person name="Borruel N."/>
            <person name="Burgdorf K.S."/>
            <person name="Boumezbeur F."/>
            <person name="Casellas F."/>
            <person name="Dore J."/>
            <person name="Guarner F."/>
            <person name="Hansen T."/>
            <person name="Hildebrand F."/>
            <person name="Kaas R.S."/>
            <person name="Kennedy S."/>
            <person name="Kristiansen K."/>
            <person name="Kultima J.R."/>
            <person name="Leonard P."/>
            <person name="Levenez F."/>
            <person name="Lund O."/>
            <person name="Moumen B."/>
            <person name="Le Paslier D."/>
            <person name="Pons N."/>
            <person name="Pedersen O."/>
            <person name="Prifti E."/>
            <person name="Qin J."/>
            <person name="Raes J."/>
            <person name="Tap J."/>
            <person name="Tims S."/>
            <person name="Ussery D.W."/>
            <person name="Yamada T."/>
            <person name="MetaHit consortium"/>
            <person name="Renault P."/>
            <person name="Sicheritz-Ponten T."/>
            <person name="Bork P."/>
            <person name="Wang J."/>
            <person name="Brunak S."/>
            <person name="Ehrlich S.D."/>
        </authorList>
    </citation>
    <scope>NUCLEOTIDE SEQUENCE [LARGE SCALE GENOMIC DNA]</scope>
</reference>
<gene>
    <name evidence="1" type="ORF">BN741_01533</name>
</gene>
<dbReference type="PANTHER" id="PTHR41317:SF1">
    <property type="entry name" value="PD-(D_E)XK NUCLEASE FAMILY TRANSPOSASE"/>
    <property type="match status" value="1"/>
</dbReference>
<dbReference type="STRING" id="1263103.BN741_01533"/>
<evidence type="ECO:0000313" key="1">
    <source>
        <dbReference type="EMBL" id="CDE33271.1"/>
    </source>
</evidence>
<dbReference type="AlphaFoldDB" id="R7H1V8"/>
<proteinExistence type="predicted"/>
<name>R7H1V8_9BACT</name>
<dbReference type="Proteomes" id="UP000018072">
    <property type="component" value="Unassembled WGS sequence"/>
</dbReference>
<dbReference type="PANTHER" id="PTHR41317">
    <property type="entry name" value="PD-(D_E)XK NUCLEASE FAMILY TRANSPOSASE"/>
    <property type="match status" value="1"/>
</dbReference>
<dbReference type="Pfam" id="PF12784">
    <property type="entry name" value="PDDEXK_2"/>
    <property type="match status" value="1"/>
</dbReference>